<evidence type="ECO:0000313" key="5">
    <source>
        <dbReference type="EMBL" id="KAA0019440.1"/>
    </source>
</evidence>
<protein>
    <submittedName>
        <fullName evidence="5">MCE family protein</fullName>
    </submittedName>
</protein>
<dbReference type="AlphaFoldDB" id="A0A5A7S7T5"/>
<keyword evidence="2" id="KW-1133">Transmembrane helix</keyword>
<evidence type="ECO:0000256" key="2">
    <source>
        <dbReference type="SAM" id="Phobius"/>
    </source>
</evidence>
<dbReference type="PANTHER" id="PTHR33371">
    <property type="entry name" value="INTERMEMBRANE PHOSPHOLIPID TRANSPORT SYSTEM BINDING PROTEIN MLAD-RELATED"/>
    <property type="match status" value="1"/>
</dbReference>
<dbReference type="Pfam" id="PF11887">
    <property type="entry name" value="Mce4_CUP1"/>
    <property type="match status" value="1"/>
</dbReference>
<dbReference type="GO" id="GO:0005576">
    <property type="term" value="C:extracellular region"/>
    <property type="evidence" value="ECO:0007669"/>
    <property type="project" value="TreeGrafter"/>
</dbReference>
<proteinExistence type="predicted"/>
<name>A0A5A7S7T5_9NOCA</name>
<gene>
    <name evidence="5" type="ORF">FOY51_22615</name>
</gene>
<keyword evidence="2" id="KW-0472">Membrane</keyword>
<feature type="domain" description="Mammalian cell entry C-terminal" evidence="4">
    <location>
        <begin position="122"/>
        <end position="293"/>
    </location>
</feature>
<dbReference type="RefSeq" id="WP_149432536.1">
    <property type="nucleotide sequence ID" value="NZ_VLNY01000015.1"/>
</dbReference>
<dbReference type="InterPro" id="IPR024516">
    <property type="entry name" value="Mce_C"/>
</dbReference>
<dbReference type="Proteomes" id="UP000322244">
    <property type="component" value="Unassembled WGS sequence"/>
</dbReference>
<feature type="domain" description="Mce/MlaD" evidence="3">
    <location>
        <begin position="40"/>
        <end position="114"/>
    </location>
</feature>
<evidence type="ECO:0000259" key="4">
    <source>
        <dbReference type="Pfam" id="PF11887"/>
    </source>
</evidence>
<keyword evidence="2" id="KW-0812">Transmembrane</keyword>
<dbReference type="NCBIfam" id="TIGR00996">
    <property type="entry name" value="Mtu_fam_mce"/>
    <property type="match status" value="1"/>
</dbReference>
<dbReference type="InterPro" id="IPR052336">
    <property type="entry name" value="MlaD_Phospholipid_Transporter"/>
</dbReference>
<keyword evidence="6" id="KW-1185">Reference proteome</keyword>
<dbReference type="EMBL" id="VLNY01000015">
    <property type="protein sequence ID" value="KAA0019440.1"/>
    <property type="molecule type" value="Genomic_DNA"/>
</dbReference>
<feature type="region of interest" description="Disordered" evidence="1">
    <location>
        <begin position="354"/>
        <end position="386"/>
    </location>
</feature>
<dbReference type="Pfam" id="PF02470">
    <property type="entry name" value="MlaD"/>
    <property type="match status" value="1"/>
</dbReference>
<accession>A0A5A7S7T5</accession>
<dbReference type="PANTHER" id="PTHR33371:SF16">
    <property type="entry name" value="MCE-FAMILY PROTEIN MCE3F"/>
    <property type="match status" value="1"/>
</dbReference>
<sequence length="386" mass="41025">MRGLLKRKVLLSNTGLVLILLLGATYLMVDIMRINPLHDHYDVTVNMDRSGGLLQNNDVTYRGLRVGKVTAIKITEMGVAATAQIDSRSKIPMGVQVAVQALSAAGEQYIDFRPTTDQGPFLENGSVIDAKDVKTPTPISNLVDDMSALLDQIDPNKVNNILTELYKALGGGPDSLRSIVDSGTVLLASMDQVLPQTTALIDNLRTVVGTTTQIQPDLGTLTNNAGILFDQTTAADKELRTLLDVGPGQLASIGGVIADTTDPITNVITNFVAITKAAKLRSSALSVLFPSLRDGGAALGIPAHDGEFHTMLDIFPRPTCQYDTIPVSPAKIGSDQVRKYNYCVTKNPALQIRGAANAPRPPGPDNTSGPPPGVTGNEMTNIVPPR</sequence>
<dbReference type="InterPro" id="IPR003399">
    <property type="entry name" value="Mce/MlaD"/>
</dbReference>
<reference evidence="5 6" key="1">
    <citation type="submission" date="2019-07" db="EMBL/GenBank/DDBJ databases">
        <title>Rhodococcus cavernicolus sp. nov., isolated from a cave.</title>
        <authorList>
            <person name="Lee S.D."/>
        </authorList>
    </citation>
    <scope>NUCLEOTIDE SEQUENCE [LARGE SCALE GENOMIC DNA]</scope>
    <source>
        <strain evidence="5 6">C1-24</strain>
    </source>
</reference>
<evidence type="ECO:0000313" key="6">
    <source>
        <dbReference type="Proteomes" id="UP000322244"/>
    </source>
</evidence>
<evidence type="ECO:0000256" key="1">
    <source>
        <dbReference type="SAM" id="MobiDB-lite"/>
    </source>
</evidence>
<feature type="compositionally biased region" description="Pro residues" evidence="1">
    <location>
        <begin position="359"/>
        <end position="373"/>
    </location>
</feature>
<evidence type="ECO:0000259" key="3">
    <source>
        <dbReference type="Pfam" id="PF02470"/>
    </source>
</evidence>
<feature type="transmembrane region" description="Helical" evidence="2">
    <location>
        <begin position="9"/>
        <end position="29"/>
    </location>
</feature>
<organism evidence="5 6">
    <name type="scientific">Antrihabitans cavernicola</name>
    <dbReference type="NCBI Taxonomy" id="2495913"/>
    <lineage>
        <taxon>Bacteria</taxon>
        <taxon>Bacillati</taxon>
        <taxon>Actinomycetota</taxon>
        <taxon>Actinomycetes</taxon>
        <taxon>Mycobacteriales</taxon>
        <taxon>Nocardiaceae</taxon>
        <taxon>Antrihabitans</taxon>
    </lineage>
</organism>
<comment type="caution">
    <text evidence="5">The sequence shown here is derived from an EMBL/GenBank/DDBJ whole genome shotgun (WGS) entry which is preliminary data.</text>
</comment>
<dbReference type="OrthoDB" id="3606263at2"/>
<dbReference type="InterPro" id="IPR005693">
    <property type="entry name" value="Mce"/>
</dbReference>